<evidence type="ECO:0000313" key="2">
    <source>
        <dbReference type="Proteomes" id="UP001501490"/>
    </source>
</evidence>
<dbReference type="Pfam" id="PF06999">
    <property type="entry name" value="Suc_Fer-like"/>
    <property type="match status" value="1"/>
</dbReference>
<name>A0ABP6ZN20_9ACTN</name>
<evidence type="ECO:0000313" key="1">
    <source>
        <dbReference type="EMBL" id="GAA3615023.1"/>
    </source>
</evidence>
<dbReference type="RefSeq" id="WP_344803210.1">
    <property type="nucleotide sequence ID" value="NZ_BAABAB010000010.1"/>
</dbReference>
<organism evidence="1 2">
    <name type="scientific">Microlunatus ginsengisoli</name>
    <dbReference type="NCBI Taxonomy" id="363863"/>
    <lineage>
        <taxon>Bacteria</taxon>
        <taxon>Bacillati</taxon>
        <taxon>Actinomycetota</taxon>
        <taxon>Actinomycetes</taxon>
        <taxon>Propionibacteriales</taxon>
        <taxon>Propionibacteriaceae</taxon>
        <taxon>Microlunatus</taxon>
    </lineage>
</organism>
<dbReference type="InterPro" id="IPR036249">
    <property type="entry name" value="Thioredoxin-like_sf"/>
</dbReference>
<proteinExistence type="predicted"/>
<dbReference type="InterPro" id="IPR009737">
    <property type="entry name" value="Aim32/Apd1-like"/>
</dbReference>
<comment type="caution">
    <text evidence="1">The sequence shown here is derived from an EMBL/GenBank/DDBJ whole genome shotgun (WGS) entry which is preliminary data.</text>
</comment>
<sequence>MSPAWFGCADRARQRDDPMIGSAPHAHGWLLIEHPGPWGIDAPAGCGLDEDVLLLLGRAARAAHWRILLVRRPGRRPVPPQRRWIAVGAAATREGHWRGDGELGAAAEAVRTLSRAGEPAATAGPADPAAEPIILVCTHGTHDTCCAVRGRPVAEALAARWPASVWECSHLGGDRFAANAIVLPDAAYYGNLDPGSAVRTVEDHLDGRLDLDRLRGLARFPPVAQAAIAEAHRRLGPLPALAITAGHPEQLEPHRWRVVVAAPAGSWRVIVVAERREPAVLTCRAAAATPATAYLVTAFDPA</sequence>
<gene>
    <name evidence="1" type="ORF">GCM10022236_16200</name>
</gene>
<dbReference type="EMBL" id="BAABAB010000010">
    <property type="protein sequence ID" value="GAA3615023.1"/>
    <property type="molecule type" value="Genomic_DNA"/>
</dbReference>
<dbReference type="Proteomes" id="UP001501490">
    <property type="component" value="Unassembled WGS sequence"/>
</dbReference>
<keyword evidence="2" id="KW-1185">Reference proteome</keyword>
<dbReference type="Gene3D" id="3.40.30.10">
    <property type="entry name" value="Glutaredoxin"/>
    <property type="match status" value="1"/>
</dbReference>
<protein>
    <submittedName>
        <fullName evidence="1">Sucrase ferredoxin</fullName>
    </submittedName>
</protein>
<accession>A0ABP6ZN20</accession>
<dbReference type="CDD" id="cd03062">
    <property type="entry name" value="TRX_Fd_Sucrase"/>
    <property type="match status" value="1"/>
</dbReference>
<dbReference type="SUPFAM" id="SSF52833">
    <property type="entry name" value="Thioredoxin-like"/>
    <property type="match status" value="1"/>
</dbReference>
<reference evidence="2" key="1">
    <citation type="journal article" date="2019" name="Int. J. Syst. Evol. Microbiol.">
        <title>The Global Catalogue of Microorganisms (GCM) 10K type strain sequencing project: providing services to taxonomists for standard genome sequencing and annotation.</title>
        <authorList>
            <consortium name="The Broad Institute Genomics Platform"/>
            <consortium name="The Broad Institute Genome Sequencing Center for Infectious Disease"/>
            <person name="Wu L."/>
            <person name="Ma J."/>
        </authorList>
    </citation>
    <scope>NUCLEOTIDE SEQUENCE [LARGE SCALE GENOMIC DNA]</scope>
    <source>
        <strain evidence="2">JCM 16929</strain>
    </source>
</reference>